<keyword evidence="5" id="KW-1185">Reference proteome</keyword>
<proteinExistence type="inferred from homology"/>
<keyword evidence="4" id="KW-0326">Glycosidase</keyword>
<gene>
    <name evidence="4" type="ORF">TDIS_1293</name>
</gene>
<reference evidence="4 5" key="1">
    <citation type="submission" date="2016-04" db="EMBL/GenBank/DDBJ databases">
        <title>Genome analysis of Thermosulfurimonas dismutans, the first thermophilic sulfur-disproportionating bacterium of the phylum Thermodesulfobacteria.</title>
        <authorList>
            <person name="Mardanov A.V."/>
            <person name="Beletsky A.V."/>
            <person name="Kadnikov V.V."/>
            <person name="Slobodkin A.I."/>
            <person name="Ravin N.V."/>
        </authorList>
    </citation>
    <scope>NUCLEOTIDE SEQUENCE [LARGE SCALE GENOMIC DNA]</scope>
    <source>
        <strain evidence="4 5">S95</strain>
    </source>
</reference>
<dbReference type="InterPro" id="IPR008258">
    <property type="entry name" value="Transglycosylase_SLT_dom_1"/>
</dbReference>
<dbReference type="InterPro" id="IPR023346">
    <property type="entry name" value="Lysozyme-like_dom_sf"/>
</dbReference>
<dbReference type="GO" id="GO:0016020">
    <property type="term" value="C:membrane"/>
    <property type="evidence" value="ECO:0007669"/>
    <property type="project" value="InterPro"/>
</dbReference>
<dbReference type="PATRIC" id="fig|999894.6.peg.1289"/>
<dbReference type="RefSeq" id="WP_068670498.1">
    <property type="nucleotide sequence ID" value="NZ_LWLG01000008.1"/>
</dbReference>
<name>A0A179D4Z3_9BACT</name>
<evidence type="ECO:0000256" key="1">
    <source>
        <dbReference type="ARBA" id="ARBA00007734"/>
    </source>
</evidence>
<dbReference type="GO" id="GO:0008933">
    <property type="term" value="F:peptidoglycan lytic transglycosylase activity"/>
    <property type="evidence" value="ECO:0007669"/>
    <property type="project" value="InterPro"/>
</dbReference>
<dbReference type="Pfam" id="PF13511">
    <property type="entry name" value="DUF4124"/>
    <property type="match status" value="1"/>
</dbReference>
<dbReference type="GO" id="GO:0016798">
    <property type="term" value="F:hydrolase activity, acting on glycosyl bonds"/>
    <property type="evidence" value="ECO:0007669"/>
    <property type="project" value="UniProtKB-KW"/>
</dbReference>
<evidence type="ECO:0000259" key="2">
    <source>
        <dbReference type="Pfam" id="PF01464"/>
    </source>
</evidence>
<keyword evidence="4" id="KW-0378">Hydrolase</keyword>
<dbReference type="SUPFAM" id="SSF53955">
    <property type="entry name" value="Lysozyme-like"/>
    <property type="match status" value="1"/>
</dbReference>
<dbReference type="CDD" id="cd00254">
    <property type="entry name" value="LT-like"/>
    <property type="match status" value="1"/>
</dbReference>
<dbReference type="OrthoDB" id="9801695at2"/>
<evidence type="ECO:0000259" key="3">
    <source>
        <dbReference type="Pfam" id="PF13511"/>
    </source>
</evidence>
<feature type="domain" description="DUF4124" evidence="3">
    <location>
        <begin position="15"/>
        <end position="58"/>
    </location>
</feature>
<dbReference type="GO" id="GO:0000270">
    <property type="term" value="P:peptidoglycan metabolic process"/>
    <property type="evidence" value="ECO:0007669"/>
    <property type="project" value="InterPro"/>
</dbReference>
<dbReference type="PANTHER" id="PTHR37423">
    <property type="entry name" value="SOLUBLE LYTIC MUREIN TRANSGLYCOSYLASE-RELATED"/>
    <property type="match status" value="1"/>
</dbReference>
<dbReference type="PANTHER" id="PTHR37423:SF2">
    <property type="entry name" value="MEMBRANE-BOUND LYTIC MUREIN TRANSGLYCOSYLASE C"/>
    <property type="match status" value="1"/>
</dbReference>
<comment type="caution">
    <text evidence="4">The sequence shown here is derived from an EMBL/GenBank/DDBJ whole genome shotgun (WGS) entry which is preliminary data.</text>
</comment>
<dbReference type="EMBL" id="LWLG01000008">
    <property type="protein sequence ID" value="OAQ20678.1"/>
    <property type="molecule type" value="Genomic_DNA"/>
</dbReference>
<dbReference type="PROSITE" id="PS00922">
    <property type="entry name" value="TRANSGLYCOSYLASE"/>
    <property type="match status" value="1"/>
</dbReference>
<organism evidence="4 5">
    <name type="scientific">Thermosulfurimonas dismutans</name>
    <dbReference type="NCBI Taxonomy" id="999894"/>
    <lineage>
        <taxon>Bacteria</taxon>
        <taxon>Pseudomonadati</taxon>
        <taxon>Thermodesulfobacteriota</taxon>
        <taxon>Thermodesulfobacteria</taxon>
        <taxon>Thermodesulfobacteriales</taxon>
        <taxon>Thermodesulfobacteriaceae</taxon>
        <taxon>Thermosulfurimonas</taxon>
    </lineage>
</organism>
<dbReference type="Proteomes" id="UP000078390">
    <property type="component" value="Unassembled WGS sequence"/>
</dbReference>
<comment type="similarity">
    <text evidence="1">Belongs to the transglycosylase Slt family.</text>
</comment>
<evidence type="ECO:0000313" key="4">
    <source>
        <dbReference type="EMBL" id="OAQ20678.1"/>
    </source>
</evidence>
<dbReference type="EC" id="3.2.1.-" evidence="4"/>
<feature type="domain" description="Transglycosylase SLT" evidence="2">
    <location>
        <begin position="68"/>
        <end position="164"/>
    </location>
</feature>
<protein>
    <submittedName>
        <fullName evidence="4">Membrane-bound lytic murein transglycosylase D</fullName>
        <ecNumber evidence="4">3.2.1.-</ecNumber>
    </submittedName>
</protein>
<evidence type="ECO:0000313" key="5">
    <source>
        <dbReference type="Proteomes" id="UP000078390"/>
    </source>
</evidence>
<dbReference type="STRING" id="999894.TDIS_1293"/>
<dbReference type="InterPro" id="IPR025392">
    <property type="entry name" value="DUF4124"/>
</dbReference>
<dbReference type="AlphaFoldDB" id="A0A179D4Z3"/>
<dbReference type="Gene3D" id="1.10.530.10">
    <property type="match status" value="1"/>
</dbReference>
<accession>A0A179D4Z3</accession>
<sequence>MSGKVLKGSGFFLIFWVLTLSAQADIYRYVDESGRLYFTNVPLGSGWKLYLRTPKTKKQPNSKWEALFEEVGRRQGLDPALLKAVARVESDFNPRAVSHKGALGLMQLMPKTAEMVGVKNPFDPRENLEGAARFLKRLLLEFGDLRKALAAYHAGPEAVRRYGDIPPYPETRRYVNQVIEYFNLYRR</sequence>
<dbReference type="Pfam" id="PF01464">
    <property type="entry name" value="SLT"/>
    <property type="match status" value="1"/>
</dbReference>
<dbReference type="InterPro" id="IPR000189">
    <property type="entry name" value="Transglyc_AS"/>
</dbReference>